<evidence type="ECO:0000313" key="1">
    <source>
        <dbReference type="EMBL" id="KAK2195148.1"/>
    </source>
</evidence>
<dbReference type="RefSeq" id="XP_067801991.1">
    <property type="nucleotide sequence ID" value="XM_067948460.1"/>
</dbReference>
<proteinExistence type="predicted"/>
<comment type="caution">
    <text evidence="1">The sequence shown here is derived from an EMBL/GenBank/DDBJ whole genome shotgun (WGS) entry which is preliminary data.</text>
</comment>
<gene>
    <name evidence="1" type="ORF">BdWA1_003450</name>
</gene>
<dbReference type="KEGG" id="bdw:94337747"/>
<sequence>MEEVDVLSIVNKENIKSFKDKIIPKDNDTDTIQLPTDVYCSLIKCAIGNATGGFASPLMSKGSSMTESSMRTVINSIVGISNVTTKIESARQPVNNTQTSQPLKVPNPPKTEAGILNGDLKDSIDNLKKDIFDHYSILHNLEEYDISTRLEMLSQHHVSKESEEGTTQVTQTCSKGIMNMLDNIKEKFEMANTRIHALDDALAGEVEDPKLRQWEYSKESMHLTGRPDIDGNTEMCDQIRNLYTHLHHQASVNNMKIKALQNKLTTLQAHAKMQSKRAKGDTRVGL</sequence>
<dbReference type="GeneID" id="94337747"/>
<dbReference type="Proteomes" id="UP001214638">
    <property type="component" value="Unassembled WGS sequence"/>
</dbReference>
<keyword evidence="2" id="KW-1185">Reference proteome</keyword>
<protein>
    <submittedName>
        <fullName evidence="1">Uncharacterized protein</fullName>
    </submittedName>
</protein>
<accession>A0AAD9PIQ7</accession>
<reference evidence="1" key="1">
    <citation type="journal article" date="2023" name="Nat. Microbiol.">
        <title>Babesia duncani multi-omics identifies virulence factors and drug targets.</title>
        <authorList>
            <person name="Singh P."/>
            <person name="Lonardi S."/>
            <person name="Liang Q."/>
            <person name="Vydyam P."/>
            <person name="Khabirova E."/>
            <person name="Fang T."/>
            <person name="Gihaz S."/>
            <person name="Thekkiniath J."/>
            <person name="Munshi M."/>
            <person name="Abel S."/>
            <person name="Ciampossin L."/>
            <person name="Batugedara G."/>
            <person name="Gupta M."/>
            <person name="Lu X.M."/>
            <person name="Lenz T."/>
            <person name="Chakravarty S."/>
            <person name="Cornillot E."/>
            <person name="Hu Y."/>
            <person name="Ma W."/>
            <person name="Gonzalez L.M."/>
            <person name="Sanchez S."/>
            <person name="Estrada K."/>
            <person name="Sanchez-Flores A."/>
            <person name="Montero E."/>
            <person name="Harb O.S."/>
            <person name="Le Roch K.G."/>
            <person name="Mamoun C.B."/>
        </authorList>
    </citation>
    <scope>NUCLEOTIDE SEQUENCE</scope>
    <source>
        <strain evidence="1">WA1</strain>
    </source>
</reference>
<organism evidence="1 2">
    <name type="scientific">Babesia duncani</name>
    <dbReference type="NCBI Taxonomy" id="323732"/>
    <lineage>
        <taxon>Eukaryota</taxon>
        <taxon>Sar</taxon>
        <taxon>Alveolata</taxon>
        <taxon>Apicomplexa</taxon>
        <taxon>Aconoidasida</taxon>
        <taxon>Piroplasmida</taxon>
        <taxon>Babesiidae</taxon>
        <taxon>Babesia</taxon>
    </lineage>
</organism>
<dbReference type="EMBL" id="JALLKP010000005">
    <property type="protein sequence ID" value="KAK2195148.1"/>
    <property type="molecule type" value="Genomic_DNA"/>
</dbReference>
<evidence type="ECO:0000313" key="2">
    <source>
        <dbReference type="Proteomes" id="UP001214638"/>
    </source>
</evidence>
<dbReference type="AlphaFoldDB" id="A0AAD9PIQ7"/>
<name>A0AAD9PIQ7_9APIC</name>